<dbReference type="STRING" id="1712654.A7C91_08690"/>
<keyword evidence="3" id="KW-1185">Reference proteome</keyword>
<comment type="similarity">
    <text evidence="1">Belongs to the RutC family.</text>
</comment>
<dbReference type="RefSeq" id="WP_068666696.1">
    <property type="nucleotide sequence ID" value="NZ_CP015520.1"/>
</dbReference>
<dbReference type="Gene3D" id="3.30.1330.40">
    <property type="entry name" value="RutC-like"/>
    <property type="match status" value="1"/>
</dbReference>
<dbReference type="SUPFAM" id="SSF55298">
    <property type="entry name" value="YjgF-like"/>
    <property type="match status" value="1"/>
</dbReference>
<dbReference type="EMBL" id="CP015520">
    <property type="protein sequence ID" value="ANF23238.1"/>
    <property type="molecule type" value="Genomic_DNA"/>
</dbReference>
<dbReference type="NCBIfam" id="TIGR00004">
    <property type="entry name" value="Rid family detoxifying hydrolase"/>
    <property type="match status" value="1"/>
</dbReference>
<evidence type="ECO:0000313" key="2">
    <source>
        <dbReference type="EMBL" id="ANF23238.1"/>
    </source>
</evidence>
<dbReference type="PANTHER" id="PTHR11803:SF58">
    <property type="entry name" value="PROTEIN HMF1-RELATED"/>
    <property type="match status" value="1"/>
</dbReference>
<dbReference type="PROSITE" id="PS01094">
    <property type="entry name" value="UPF0076"/>
    <property type="match status" value="1"/>
</dbReference>
<dbReference type="Proteomes" id="UP000076969">
    <property type="component" value="Chromosome"/>
</dbReference>
<dbReference type="Pfam" id="PF01042">
    <property type="entry name" value="Ribonuc_L-PSP"/>
    <property type="match status" value="1"/>
</dbReference>
<reference evidence="3" key="1">
    <citation type="journal article" date="2016" name="Syst. Appl. Microbiol.">
        <title>Thermococcus piezophilus sp. nov., a novel hyperthermophilic and piezophilic archaeon with a broad pressure range for growth, isolated from a deepest hydrothermal vent at the Mid-Cayman Rise.</title>
        <authorList>
            <person name="Dalmasso C."/>
            <person name="Oger P."/>
            <person name="Selva G."/>
            <person name="Courtine D."/>
            <person name="L'Haridon S."/>
            <person name="Garlaschelli A."/>
            <person name="Roussel E."/>
            <person name="Miyazaki J."/>
            <person name="Reveillaud J."/>
            <person name="Jebbar M."/>
            <person name="Takai K."/>
            <person name="Maignien L."/>
            <person name="Alain K."/>
        </authorList>
    </citation>
    <scope>NUCLEOTIDE SEQUENCE [LARGE SCALE GENOMIC DNA]</scope>
    <source>
        <strain evidence="3">CDGS</strain>
    </source>
</reference>
<dbReference type="FunFam" id="3.30.1330.40:FF:000001">
    <property type="entry name" value="L-PSP family endoribonuclease"/>
    <property type="match status" value="1"/>
</dbReference>
<dbReference type="AlphaFoldDB" id="A0A172WIE9"/>
<dbReference type="InterPro" id="IPR006056">
    <property type="entry name" value="RidA"/>
</dbReference>
<evidence type="ECO:0000256" key="1">
    <source>
        <dbReference type="ARBA" id="ARBA00010552"/>
    </source>
</evidence>
<evidence type="ECO:0000313" key="3">
    <source>
        <dbReference type="Proteomes" id="UP000076969"/>
    </source>
</evidence>
<organism evidence="2 3">
    <name type="scientific">Thermococcus piezophilus</name>
    <dbReference type="NCBI Taxonomy" id="1712654"/>
    <lineage>
        <taxon>Archaea</taxon>
        <taxon>Methanobacteriati</taxon>
        <taxon>Methanobacteriota</taxon>
        <taxon>Thermococci</taxon>
        <taxon>Thermococcales</taxon>
        <taxon>Thermococcaceae</taxon>
        <taxon>Thermococcus</taxon>
    </lineage>
</organism>
<name>A0A172WIE9_9EURY</name>
<accession>A0A172WIE9</accession>
<dbReference type="InterPro" id="IPR006175">
    <property type="entry name" value="YjgF/YER057c/UK114"/>
</dbReference>
<sequence>MKKEVVFTEDAPKPIGPYSQGVIVEAKRWLFVSGQIPINPETGELIDGPIEEQAKQALENLLAVVRATGGSADNVVKVTVYITDMAEYAKFNEVYAKYFSGSKPARAVVEVSNLPKGVKVEIDAIVAL</sequence>
<proteinExistence type="inferred from homology"/>
<protein>
    <submittedName>
        <fullName evidence="2">Deaminase</fullName>
    </submittedName>
</protein>
<dbReference type="PANTHER" id="PTHR11803">
    <property type="entry name" value="2-IMINOBUTANOATE/2-IMINOPROPANOATE DEAMINASE RIDA"/>
    <property type="match status" value="1"/>
</dbReference>
<dbReference type="InterPro" id="IPR035959">
    <property type="entry name" value="RutC-like_sf"/>
</dbReference>
<dbReference type="InterPro" id="IPR019897">
    <property type="entry name" value="RidA_CS"/>
</dbReference>
<gene>
    <name evidence="2" type="ORF">A7C91_08690</name>
</gene>
<dbReference type="OrthoDB" id="371655at2157"/>
<dbReference type="GO" id="GO:0005829">
    <property type="term" value="C:cytosol"/>
    <property type="evidence" value="ECO:0007669"/>
    <property type="project" value="TreeGrafter"/>
</dbReference>
<dbReference type="CDD" id="cd00448">
    <property type="entry name" value="YjgF_YER057c_UK114_family"/>
    <property type="match status" value="1"/>
</dbReference>
<dbReference type="GeneID" id="28496266"/>
<dbReference type="KEGG" id="tpie:A7C91_08690"/>
<dbReference type="GO" id="GO:0019239">
    <property type="term" value="F:deaminase activity"/>
    <property type="evidence" value="ECO:0007669"/>
    <property type="project" value="TreeGrafter"/>
</dbReference>